<dbReference type="InterPro" id="IPR020846">
    <property type="entry name" value="MFS_dom"/>
</dbReference>
<feature type="transmembrane region" description="Helical" evidence="6">
    <location>
        <begin position="548"/>
        <end position="567"/>
    </location>
</feature>
<dbReference type="SUPFAM" id="SSF103473">
    <property type="entry name" value="MFS general substrate transporter"/>
    <property type="match status" value="1"/>
</dbReference>
<dbReference type="InterPro" id="IPR036259">
    <property type="entry name" value="MFS_trans_sf"/>
</dbReference>
<dbReference type="Proteomes" id="UP001217582">
    <property type="component" value="Chromosome 6"/>
</dbReference>
<feature type="transmembrane region" description="Helical" evidence="6">
    <location>
        <begin position="302"/>
        <end position="321"/>
    </location>
</feature>
<keyword evidence="4 6" id="KW-0472">Membrane</keyword>
<evidence type="ECO:0000256" key="4">
    <source>
        <dbReference type="ARBA" id="ARBA00023136"/>
    </source>
</evidence>
<feature type="transmembrane region" description="Helical" evidence="6">
    <location>
        <begin position="506"/>
        <end position="527"/>
    </location>
</feature>
<feature type="transmembrane region" description="Helical" evidence="6">
    <location>
        <begin position="603"/>
        <end position="629"/>
    </location>
</feature>
<evidence type="ECO:0000256" key="5">
    <source>
        <dbReference type="SAM" id="MobiDB-lite"/>
    </source>
</evidence>
<accession>A0AAJ6CN60</accession>
<dbReference type="PANTHER" id="PTHR23502">
    <property type="entry name" value="MAJOR FACILITATOR SUPERFAMILY"/>
    <property type="match status" value="1"/>
</dbReference>
<dbReference type="PANTHER" id="PTHR23502:SF173">
    <property type="entry name" value="MFS-MULTIDRUG-RESISTANCE TRANSPORTER-RELATED"/>
    <property type="match status" value="1"/>
</dbReference>
<feature type="compositionally biased region" description="Polar residues" evidence="5">
    <location>
        <begin position="56"/>
        <end position="69"/>
    </location>
</feature>
<feature type="transmembrane region" description="Helical" evidence="6">
    <location>
        <begin position="234"/>
        <end position="259"/>
    </location>
</feature>
<feature type="transmembrane region" description="Helical" evidence="6">
    <location>
        <begin position="467"/>
        <end position="494"/>
    </location>
</feature>
<evidence type="ECO:0000256" key="6">
    <source>
        <dbReference type="SAM" id="Phobius"/>
    </source>
</evidence>
<feature type="transmembrane region" description="Helical" evidence="6">
    <location>
        <begin position="327"/>
        <end position="348"/>
    </location>
</feature>
<proteinExistence type="predicted"/>
<evidence type="ECO:0000256" key="1">
    <source>
        <dbReference type="ARBA" id="ARBA00004141"/>
    </source>
</evidence>
<keyword evidence="3 6" id="KW-1133">Transmembrane helix</keyword>
<reference evidence="8 9" key="1">
    <citation type="submission" date="2023-03" db="EMBL/GenBank/DDBJ databases">
        <title>Mating type loci evolution in Malassezia.</title>
        <authorList>
            <person name="Coelho M.A."/>
        </authorList>
    </citation>
    <scope>NUCLEOTIDE SEQUENCE [LARGE SCALE GENOMIC DNA]</scope>
    <source>
        <strain evidence="8 9">CBS 13387</strain>
    </source>
</reference>
<feature type="transmembrane region" description="Helical" evidence="6">
    <location>
        <begin position="271"/>
        <end position="290"/>
    </location>
</feature>
<feature type="region of interest" description="Disordered" evidence="5">
    <location>
        <begin position="1"/>
        <end position="125"/>
    </location>
</feature>
<dbReference type="GO" id="GO:0005886">
    <property type="term" value="C:plasma membrane"/>
    <property type="evidence" value="ECO:0007669"/>
    <property type="project" value="TreeGrafter"/>
</dbReference>
<keyword evidence="9" id="KW-1185">Reference proteome</keyword>
<organism evidence="8 9">
    <name type="scientific">Malassezia arunalokei</name>
    <dbReference type="NCBI Taxonomy" id="1514897"/>
    <lineage>
        <taxon>Eukaryota</taxon>
        <taxon>Fungi</taxon>
        <taxon>Dikarya</taxon>
        <taxon>Basidiomycota</taxon>
        <taxon>Ustilaginomycotina</taxon>
        <taxon>Malasseziomycetes</taxon>
        <taxon>Malasseziales</taxon>
        <taxon>Malasseziaceae</taxon>
        <taxon>Malassezia</taxon>
    </lineage>
</organism>
<dbReference type="AlphaFoldDB" id="A0AAJ6CN60"/>
<dbReference type="EMBL" id="CP119921">
    <property type="protein sequence ID" value="WFD16942.1"/>
    <property type="molecule type" value="Genomic_DNA"/>
</dbReference>
<feature type="transmembrane region" description="Helical" evidence="6">
    <location>
        <begin position="355"/>
        <end position="379"/>
    </location>
</feature>
<name>A0AAJ6CN60_9BASI</name>
<feature type="compositionally biased region" description="Low complexity" evidence="5">
    <location>
        <begin position="1"/>
        <end position="16"/>
    </location>
</feature>
<dbReference type="FunFam" id="1.20.1250.20:FF:000011">
    <property type="entry name" value="MFS multidrug transporter, putative"/>
    <property type="match status" value="1"/>
</dbReference>
<evidence type="ECO:0000256" key="3">
    <source>
        <dbReference type="ARBA" id="ARBA00022989"/>
    </source>
</evidence>
<comment type="subcellular location">
    <subcellularLocation>
        <location evidence="1">Membrane</location>
        <topology evidence="1">Multi-pass membrane protein</topology>
    </subcellularLocation>
</comment>
<feature type="transmembrane region" description="Helical" evidence="6">
    <location>
        <begin position="573"/>
        <end position="596"/>
    </location>
</feature>
<protein>
    <recommendedName>
        <fullName evidence="7">Major facilitator superfamily (MFS) profile domain-containing protein</fullName>
    </recommendedName>
</protein>
<evidence type="ECO:0000256" key="2">
    <source>
        <dbReference type="ARBA" id="ARBA00022692"/>
    </source>
</evidence>
<dbReference type="Gene3D" id="1.20.1250.20">
    <property type="entry name" value="MFS general substrate transporter like domains"/>
    <property type="match status" value="1"/>
</dbReference>
<dbReference type="Pfam" id="PF07690">
    <property type="entry name" value="MFS_1"/>
    <property type="match status" value="1"/>
</dbReference>
<feature type="transmembrane region" description="Helical" evidence="6">
    <location>
        <begin position="391"/>
        <end position="412"/>
    </location>
</feature>
<dbReference type="InterPro" id="IPR011701">
    <property type="entry name" value="MFS"/>
</dbReference>
<keyword evidence="2 6" id="KW-0812">Transmembrane</keyword>
<dbReference type="PROSITE" id="PS50850">
    <property type="entry name" value="MFS"/>
    <property type="match status" value="1"/>
</dbReference>
<dbReference type="GO" id="GO:0022857">
    <property type="term" value="F:transmembrane transporter activity"/>
    <property type="evidence" value="ECO:0007669"/>
    <property type="project" value="InterPro"/>
</dbReference>
<dbReference type="CDD" id="cd17323">
    <property type="entry name" value="MFS_Tpo1_MDR_like"/>
    <property type="match status" value="1"/>
</dbReference>
<evidence type="ECO:0000313" key="8">
    <source>
        <dbReference type="EMBL" id="WFD16942.1"/>
    </source>
</evidence>
<feature type="transmembrane region" description="Helical" evidence="6">
    <location>
        <begin position="641"/>
        <end position="661"/>
    </location>
</feature>
<gene>
    <name evidence="8" type="ORF">MARU1_002986</name>
</gene>
<feature type="domain" description="Major facilitator superfamily (MFS) profile" evidence="7">
    <location>
        <begin position="236"/>
        <end position="667"/>
    </location>
</feature>
<sequence>MSAMSTSHESISSKSSGPYLDAASDMDAEQQPQVVKQGDKNKVLPVEPVTAPAPVSATQKSPHQASSEDQPYAPGTAANIEVPPEAHVKLPDASPIPASEAQRHPTWLEGPEHDRHGGGHARGNSNATLVRSLSRISLHRHGSHAPTGPHANLHLSKHELETGTWGFEGHRGGMEFPELAGINVDENEPEDGRPVPTEAEEEAKYEEETHHILVKWDGKDDGEHTLNMNFYYRCYLTILAGVLTLCTAFTSSAPSGIIVDMVQDFKTTPNVAKASVFLFVASFCFAPLIWAPLSETFGRRIVFIISYTGFVCFNVGCMLAPNIGSMIVFRILSGAFGSSSLSNAPAMIAGLFHIYYLMTGIVIFAIAPIAGPCIGPIISGFISDSGADWRWLFRACTIFSFVLLLLIIFTMAETHDPIRLRMKAERLRRETGDDRYVAPIELRKVDPVKMAIQVVCKPIKMLFFEPMLMAVTIYIGFVYGTLYLLFVAYPVVFIQLHGFRWGPEGLTFLGFFIGCFLSALYCVFVDQTLYLRAIKAKNVIMLPAERRLMTSMIGAPFLTISLFWFAWTSFQSVSFWSPLVAGGMFGAGLFFIFLSLMTYITEVYLLNAASAMAANMVVRSAFGAGFPMFGEPMYHNLNPRWATTVLAFIALVMVPIPFVLYKFGNKIRSLSKHAHHPS</sequence>
<evidence type="ECO:0000259" key="7">
    <source>
        <dbReference type="PROSITE" id="PS50850"/>
    </source>
</evidence>
<evidence type="ECO:0000313" key="9">
    <source>
        <dbReference type="Proteomes" id="UP001217582"/>
    </source>
</evidence>